<feature type="compositionally biased region" description="Low complexity" evidence="1">
    <location>
        <begin position="1"/>
        <end position="11"/>
    </location>
</feature>
<proteinExistence type="predicted"/>
<gene>
    <name evidence="2" type="ORF">SAMN04487997_0212</name>
</gene>
<evidence type="ECO:0000313" key="3">
    <source>
        <dbReference type="Proteomes" id="UP000199420"/>
    </source>
</evidence>
<organism evidence="2 3">
    <name type="scientific">Frateuria terrea</name>
    <dbReference type="NCBI Taxonomy" id="529704"/>
    <lineage>
        <taxon>Bacteria</taxon>
        <taxon>Pseudomonadati</taxon>
        <taxon>Pseudomonadota</taxon>
        <taxon>Gammaproteobacteria</taxon>
        <taxon>Lysobacterales</taxon>
        <taxon>Rhodanobacteraceae</taxon>
        <taxon>Frateuria</taxon>
    </lineage>
</organism>
<dbReference type="Proteomes" id="UP000199420">
    <property type="component" value="Unassembled WGS sequence"/>
</dbReference>
<keyword evidence="3" id="KW-1185">Reference proteome</keyword>
<dbReference type="RefSeq" id="WP_139202473.1">
    <property type="nucleotide sequence ID" value="NZ_FNYC01000012.1"/>
</dbReference>
<dbReference type="STRING" id="529704.SAMN02927913_2177"/>
<dbReference type="OrthoDB" id="9134202at2"/>
<evidence type="ECO:0000256" key="1">
    <source>
        <dbReference type="SAM" id="MobiDB-lite"/>
    </source>
</evidence>
<dbReference type="AlphaFoldDB" id="A0A1H6ZRF8"/>
<accession>A0A1H6ZRF8</accession>
<sequence>MAGRPKGTPKTGGRKPGSRNKATADVKAAAQEYGEEAVCMLAQIMRGAEMPPAARVSAAKELLDRGYGKAPQTIDQTTTVKPPLPVLGQDELREAAQSAAEKF</sequence>
<evidence type="ECO:0000313" key="2">
    <source>
        <dbReference type="EMBL" id="SEJ55818.1"/>
    </source>
</evidence>
<name>A0A1H6ZRF8_9GAMM</name>
<feature type="region of interest" description="Disordered" evidence="1">
    <location>
        <begin position="1"/>
        <end position="27"/>
    </location>
</feature>
<reference evidence="2 3" key="1">
    <citation type="submission" date="2016-10" db="EMBL/GenBank/DDBJ databases">
        <authorList>
            <person name="de Groot N.N."/>
        </authorList>
    </citation>
    <scope>NUCLEOTIDE SEQUENCE [LARGE SCALE GENOMIC DNA]</scope>
    <source>
        <strain evidence="2 3">DSM 26515</strain>
    </source>
</reference>
<dbReference type="EMBL" id="FNYC01000012">
    <property type="protein sequence ID" value="SEJ55818.1"/>
    <property type="molecule type" value="Genomic_DNA"/>
</dbReference>
<protein>
    <submittedName>
        <fullName evidence="2">Uncharacterized protein</fullName>
    </submittedName>
</protein>